<sequence>MKKIFVDTSAFAALADKNDDNHIKAVEFNRQVKGIILVTSNYILDELYTLLLMNVGYDPTVKFKAKLDILIAHNLLQIVWIFPEINRKTWQIFEQFNRDKQWSFTDCTSYVVMKESGITEAFTFDRHFSQMGFIRRPD</sequence>
<protein>
    <submittedName>
        <fullName evidence="2">PIN domain-containing protein</fullName>
    </submittedName>
</protein>
<dbReference type="PANTHER" id="PTHR42188:SF1">
    <property type="entry name" value="23S RRNA-SPECIFIC ENDONUCLEASE VAPC20"/>
    <property type="match status" value="1"/>
</dbReference>
<reference evidence="2" key="1">
    <citation type="submission" date="2024-07" db="EMBL/GenBank/DDBJ databases">
        <authorList>
            <person name="Kim Y.J."/>
            <person name="Jeong J.Y."/>
        </authorList>
    </citation>
    <scope>NUCLEOTIDE SEQUENCE</scope>
    <source>
        <strain evidence="2">GIHE-MW2</strain>
    </source>
</reference>
<dbReference type="GO" id="GO:0016075">
    <property type="term" value="P:rRNA catabolic process"/>
    <property type="evidence" value="ECO:0007669"/>
    <property type="project" value="TreeGrafter"/>
</dbReference>
<proteinExistence type="predicted"/>
<dbReference type="Pfam" id="PF01850">
    <property type="entry name" value="PIN"/>
    <property type="match status" value="1"/>
</dbReference>
<gene>
    <name evidence="2" type="ORF">ABWT76_004837</name>
</gene>
<name>A0AAU8JD50_9CYAN</name>
<dbReference type="PANTHER" id="PTHR42188">
    <property type="entry name" value="23S RRNA-SPECIFIC ENDONUCLEASE VAPC20"/>
    <property type="match status" value="1"/>
</dbReference>
<feature type="domain" description="PIN" evidence="1">
    <location>
        <begin position="4"/>
        <end position="133"/>
    </location>
</feature>
<dbReference type="SUPFAM" id="SSF88723">
    <property type="entry name" value="PIN domain-like"/>
    <property type="match status" value="1"/>
</dbReference>
<dbReference type="AlphaFoldDB" id="A0AAU8JD50"/>
<dbReference type="GO" id="GO:0004521">
    <property type="term" value="F:RNA endonuclease activity"/>
    <property type="evidence" value="ECO:0007669"/>
    <property type="project" value="InterPro"/>
</dbReference>
<evidence type="ECO:0000259" key="1">
    <source>
        <dbReference type="Pfam" id="PF01850"/>
    </source>
</evidence>
<dbReference type="EMBL" id="CP159837">
    <property type="protein sequence ID" value="XCM36104.1"/>
    <property type="molecule type" value="Genomic_DNA"/>
</dbReference>
<organism evidence="2">
    <name type="scientific">Planktothricoides raciborskii GIHE-MW2</name>
    <dbReference type="NCBI Taxonomy" id="2792601"/>
    <lineage>
        <taxon>Bacteria</taxon>
        <taxon>Bacillati</taxon>
        <taxon>Cyanobacteriota</taxon>
        <taxon>Cyanophyceae</taxon>
        <taxon>Oscillatoriophycideae</taxon>
        <taxon>Oscillatoriales</taxon>
        <taxon>Oscillatoriaceae</taxon>
        <taxon>Planktothricoides</taxon>
    </lineage>
</organism>
<evidence type="ECO:0000313" key="2">
    <source>
        <dbReference type="EMBL" id="XCM36104.1"/>
    </source>
</evidence>
<dbReference type="InterPro" id="IPR029060">
    <property type="entry name" value="PIN-like_dom_sf"/>
</dbReference>
<dbReference type="Gene3D" id="3.40.50.1010">
    <property type="entry name" value="5'-nuclease"/>
    <property type="match status" value="1"/>
</dbReference>
<dbReference type="InterPro" id="IPR002716">
    <property type="entry name" value="PIN_dom"/>
</dbReference>
<dbReference type="RefSeq" id="WP_190880738.1">
    <property type="nucleotide sequence ID" value="NZ_CP159837.1"/>
</dbReference>
<dbReference type="InterPro" id="IPR039018">
    <property type="entry name" value="VapC20-like"/>
</dbReference>
<accession>A0AAU8JD50</accession>